<dbReference type="KEGG" id="fgi:OP10G_4711"/>
<evidence type="ECO:0000313" key="1">
    <source>
        <dbReference type="EMBL" id="AIE88079.1"/>
    </source>
</evidence>
<accession>A0A068NZ74</accession>
<dbReference type="Proteomes" id="UP000027982">
    <property type="component" value="Chromosome"/>
</dbReference>
<dbReference type="AlphaFoldDB" id="A0A068NZ74"/>
<gene>
    <name evidence="1" type="ORF">OP10G_4711</name>
</gene>
<keyword evidence="2" id="KW-1185">Reference proteome</keyword>
<proteinExistence type="predicted"/>
<organism evidence="1 2">
    <name type="scientific">Fimbriimonas ginsengisoli Gsoil 348</name>
    <dbReference type="NCBI Taxonomy" id="661478"/>
    <lineage>
        <taxon>Bacteria</taxon>
        <taxon>Bacillati</taxon>
        <taxon>Armatimonadota</taxon>
        <taxon>Fimbriimonadia</taxon>
        <taxon>Fimbriimonadales</taxon>
        <taxon>Fimbriimonadaceae</taxon>
        <taxon>Fimbriimonas</taxon>
    </lineage>
</organism>
<dbReference type="EMBL" id="CP007139">
    <property type="protein sequence ID" value="AIE88079.1"/>
    <property type="molecule type" value="Genomic_DNA"/>
</dbReference>
<evidence type="ECO:0000313" key="2">
    <source>
        <dbReference type="Proteomes" id="UP000027982"/>
    </source>
</evidence>
<sequence length="294" mass="32188">MAMTTPFGYSAIPSVRNDGSMFGYELVTDSPKPYVPSFWMRPDLVETIPILDDRTVYESVIGLSPNQDLVIGSSLDVHNSFGPRRGFVYRRSTGAFHVLRLAGTSSLQVYPLTVSDSGAVTGTVYDPDGVDRYERRFTYNLSDDSYQVLGPTPDTRFDPGYPAEATSRMVDSVSSNRAYATGRLTLVGHARFVIWSLLTHEYRLIGPVDVNGVGGAISDDGTVSTFQNSVSPYQTWLCKEDGQLHDLLTTIRASGYGSAWGRIGFVSLSPNGKYLTATGVNGNYFNSAVRLQIK</sequence>
<reference evidence="1 2" key="1">
    <citation type="journal article" date="2014" name="PLoS ONE">
        <title>The first complete genome sequence of the class fimbriimonadia in the phylum armatimonadetes.</title>
        <authorList>
            <person name="Hu Z.Y."/>
            <person name="Wang Y.Z."/>
            <person name="Im W.T."/>
            <person name="Wang S.Y."/>
            <person name="Zhao G.P."/>
            <person name="Zheng H.J."/>
            <person name="Quan Z.X."/>
        </authorList>
    </citation>
    <scope>NUCLEOTIDE SEQUENCE [LARGE SCALE GENOMIC DNA]</scope>
    <source>
        <strain evidence="1">Gsoil 348</strain>
    </source>
</reference>
<name>A0A068NZ74_FIMGI</name>
<protein>
    <submittedName>
        <fullName evidence="1">Uncharacterized protein</fullName>
    </submittedName>
</protein>
<dbReference type="HOGENOM" id="CLU_945782_0_0_0"/>